<organism evidence="2 3">
    <name type="scientific">Tabrizicola soli</name>
    <dbReference type="NCBI Taxonomy" id="2185115"/>
    <lineage>
        <taxon>Bacteria</taxon>
        <taxon>Pseudomonadati</taxon>
        <taxon>Pseudomonadota</taxon>
        <taxon>Alphaproteobacteria</taxon>
        <taxon>Rhodobacterales</taxon>
        <taxon>Paracoccaceae</taxon>
        <taxon>Tabrizicola</taxon>
    </lineage>
</organism>
<reference evidence="3" key="1">
    <citation type="journal article" date="2019" name="Int. J. Syst. Evol. Microbiol.">
        <title>The Global Catalogue of Microorganisms (GCM) 10K type strain sequencing project: providing services to taxonomists for standard genome sequencing and annotation.</title>
        <authorList>
            <consortium name="The Broad Institute Genomics Platform"/>
            <consortium name="The Broad Institute Genome Sequencing Center for Infectious Disease"/>
            <person name="Wu L."/>
            <person name="Ma J."/>
        </authorList>
    </citation>
    <scope>NUCLEOTIDE SEQUENCE [LARGE SCALE GENOMIC DNA]</scope>
    <source>
        <strain evidence="3">KCTC 62102</strain>
    </source>
</reference>
<dbReference type="Proteomes" id="UP001595445">
    <property type="component" value="Unassembled WGS sequence"/>
</dbReference>
<dbReference type="PROSITE" id="PS51318">
    <property type="entry name" value="TAT"/>
    <property type="match status" value="1"/>
</dbReference>
<protein>
    <submittedName>
        <fullName evidence="2">Uncharacterized protein</fullName>
    </submittedName>
</protein>
<sequence>MLNRRRFMAASAAMALSSLLPSTSFAMLPLKARLRPRRIFARKEASGSWLLFSDAPFEPRKVVRHDVIERSFGAGAYNTLSQRDHWEMIEAGWFSGDDLHLPVPLGDDTYLVWRSYYHPVTEAHDLLTDIFADKYGMMRWGTLLPNGIALGEHPCTPRYATARAATDRDLIRTKFDLEALGGLVQLVLPDELMPQLAEYDDPEMMEDLMWRTHHRSIPSNPSFYQRAAEAARQKAMASTQAS</sequence>
<accession>A0ABV7DZA8</accession>
<proteinExistence type="predicted"/>
<keyword evidence="3" id="KW-1185">Reference proteome</keyword>
<evidence type="ECO:0000313" key="3">
    <source>
        <dbReference type="Proteomes" id="UP001595445"/>
    </source>
</evidence>
<evidence type="ECO:0000256" key="1">
    <source>
        <dbReference type="SAM" id="SignalP"/>
    </source>
</evidence>
<name>A0ABV7DZA8_9RHOB</name>
<feature type="signal peptide" evidence="1">
    <location>
        <begin position="1"/>
        <end position="26"/>
    </location>
</feature>
<evidence type="ECO:0000313" key="2">
    <source>
        <dbReference type="EMBL" id="MFC3088145.1"/>
    </source>
</evidence>
<keyword evidence="1" id="KW-0732">Signal</keyword>
<gene>
    <name evidence="2" type="ORF">ACFOD6_19070</name>
</gene>
<comment type="caution">
    <text evidence="2">The sequence shown here is derived from an EMBL/GenBank/DDBJ whole genome shotgun (WGS) entry which is preliminary data.</text>
</comment>
<dbReference type="RefSeq" id="WP_197647477.1">
    <property type="nucleotide sequence ID" value="NZ_JAEACP010000030.1"/>
</dbReference>
<dbReference type="EMBL" id="JBHRSM010000049">
    <property type="protein sequence ID" value="MFC3088145.1"/>
    <property type="molecule type" value="Genomic_DNA"/>
</dbReference>
<dbReference type="InterPro" id="IPR006311">
    <property type="entry name" value="TAT_signal"/>
</dbReference>
<feature type="chain" id="PRO_5046123409" evidence="1">
    <location>
        <begin position="27"/>
        <end position="242"/>
    </location>
</feature>